<organism evidence="1 2">
    <name type="scientific">Galerina marginata (strain CBS 339.88)</name>
    <dbReference type="NCBI Taxonomy" id="685588"/>
    <lineage>
        <taxon>Eukaryota</taxon>
        <taxon>Fungi</taxon>
        <taxon>Dikarya</taxon>
        <taxon>Basidiomycota</taxon>
        <taxon>Agaricomycotina</taxon>
        <taxon>Agaricomycetes</taxon>
        <taxon>Agaricomycetidae</taxon>
        <taxon>Agaricales</taxon>
        <taxon>Agaricineae</taxon>
        <taxon>Strophariaceae</taxon>
        <taxon>Galerina</taxon>
    </lineage>
</organism>
<reference evidence="2" key="1">
    <citation type="journal article" date="2014" name="Proc. Natl. Acad. Sci. U.S.A.">
        <title>Extensive sampling of basidiomycete genomes demonstrates inadequacy of the white-rot/brown-rot paradigm for wood decay fungi.</title>
        <authorList>
            <person name="Riley R."/>
            <person name="Salamov A.A."/>
            <person name="Brown D.W."/>
            <person name="Nagy L.G."/>
            <person name="Floudas D."/>
            <person name="Held B.W."/>
            <person name="Levasseur A."/>
            <person name="Lombard V."/>
            <person name="Morin E."/>
            <person name="Otillar R."/>
            <person name="Lindquist E.A."/>
            <person name="Sun H."/>
            <person name="LaButti K.M."/>
            <person name="Schmutz J."/>
            <person name="Jabbour D."/>
            <person name="Luo H."/>
            <person name="Baker S.E."/>
            <person name="Pisabarro A.G."/>
            <person name="Walton J.D."/>
            <person name="Blanchette R.A."/>
            <person name="Henrissat B."/>
            <person name="Martin F."/>
            <person name="Cullen D."/>
            <person name="Hibbett D.S."/>
            <person name="Grigoriev I.V."/>
        </authorList>
    </citation>
    <scope>NUCLEOTIDE SEQUENCE [LARGE SCALE GENOMIC DNA]</scope>
    <source>
        <strain evidence="2">CBS 339.88</strain>
    </source>
</reference>
<sequence length="196" mass="22628">MYYSHKVKKLEETLDLMIRAQAAELRKSYKLAGDDEQVDHIFEVQYFSAVFLHTVAETILSGEEYSPEVEDIHFAVNLVNHGQNLKALKKEFHGPKTVYFRAGNTKPTFSQKLLEYLVDAAPKLNKAFNDTLQTVKQSEHHQSFKTRFIHNLLNTPWCSGGQWEAILKETEPFSKNLTLKNYVTDGIFKNDNVNFK</sequence>
<name>A0A067TCP6_GALM3</name>
<protein>
    <submittedName>
        <fullName evidence="1">Uncharacterized protein</fullName>
    </submittedName>
</protein>
<accession>A0A067TCP6</accession>
<gene>
    <name evidence="1" type="ORF">GALMADRAFT_138744</name>
</gene>
<dbReference type="EMBL" id="KL142376">
    <property type="protein sequence ID" value="KDR77679.1"/>
    <property type="molecule type" value="Genomic_DNA"/>
</dbReference>
<keyword evidence="2" id="KW-1185">Reference proteome</keyword>
<dbReference type="AlphaFoldDB" id="A0A067TCP6"/>
<dbReference type="Proteomes" id="UP000027222">
    <property type="component" value="Unassembled WGS sequence"/>
</dbReference>
<evidence type="ECO:0000313" key="1">
    <source>
        <dbReference type="EMBL" id="KDR77679.1"/>
    </source>
</evidence>
<dbReference type="HOGENOM" id="CLU_1390318_0_0_1"/>
<evidence type="ECO:0000313" key="2">
    <source>
        <dbReference type="Proteomes" id="UP000027222"/>
    </source>
</evidence>
<proteinExistence type="predicted"/>
<dbReference type="OrthoDB" id="3107823at2759"/>